<evidence type="ECO:0000313" key="2">
    <source>
        <dbReference type="EMBL" id="CAA9519160.1"/>
    </source>
</evidence>
<organism evidence="2">
    <name type="scientific">uncultured Solirubrobacteraceae bacterium</name>
    <dbReference type="NCBI Taxonomy" id="1162706"/>
    <lineage>
        <taxon>Bacteria</taxon>
        <taxon>Bacillati</taxon>
        <taxon>Actinomycetota</taxon>
        <taxon>Thermoleophilia</taxon>
        <taxon>Solirubrobacterales</taxon>
        <taxon>Solirubrobacteraceae</taxon>
        <taxon>environmental samples</taxon>
    </lineage>
</organism>
<evidence type="ECO:0000256" key="1">
    <source>
        <dbReference type="SAM" id="MobiDB-lite"/>
    </source>
</evidence>
<gene>
    <name evidence="2" type="ORF">AVDCRST_MAG53-3186</name>
</gene>
<protein>
    <submittedName>
        <fullName evidence="2">Uncharacterized protein</fullName>
    </submittedName>
</protein>
<sequence>MVISRRALLVLTLLVVFPLFFVVAKGGGGAANAVPTPVLASPNVELGRPEGAPPPEQGWVRRAGVESGGSSRLRTGGARLRCTATQSAGCTLRSVSVAIGRRTGCRFLRADGTFGAAVNSAGQIERQVKTCNLLRTKVAR</sequence>
<proteinExistence type="predicted"/>
<accession>A0A6J4TC42</accession>
<feature type="region of interest" description="Disordered" evidence="1">
    <location>
        <begin position="48"/>
        <end position="72"/>
    </location>
</feature>
<dbReference type="EMBL" id="CADCVR010000098">
    <property type="protein sequence ID" value="CAA9519160.1"/>
    <property type="molecule type" value="Genomic_DNA"/>
</dbReference>
<name>A0A6J4TC42_9ACTN</name>
<reference evidence="2" key="1">
    <citation type="submission" date="2020-02" db="EMBL/GenBank/DDBJ databases">
        <authorList>
            <person name="Meier V. D."/>
        </authorList>
    </citation>
    <scope>NUCLEOTIDE SEQUENCE</scope>
    <source>
        <strain evidence="2">AVDCRST_MAG53</strain>
    </source>
</reference>
<dbReference type="AlphaFoldDB" id="A0A6J4TC42"/>